<keyword evidence="1" id="KW-0472">Membrane</keyword>
<evidence type="ECO:0000313" key="2">
    <source>
        <dbReference type="EMBL" id="SHF63700.1"/>
    </source>
</evidence>
<name>A0A1M5DA05_9FIRM</name>
<evidence type="ECO:0000256" key="1">
    <source>
        <dbReference type="SAM" id="Phobius"/>
    </source>
</evidence>
<protein>
    <submittedName>
        <fullName evidence="2">Uncharacterized protein</fullName>
    </submittedName>
</protein>
<feature type="transmembrane region" description="Helical" evidence="1">
    <location>
        <begin position="31"/>
        <end position="49"/>
    </location>
</feature>
<keyword evidence="3" id="KW-1185">Reference proteome</keyword>
<dbReference type="RefSeq" id="WP_073167277.1">
    <property type="nucleotide sequence ID" value="NZ_FQUW01000046.1"/>
</dbReference>
<evidence type="ECO:0000313" key="3">
    <source>
        <dbReference type="Proteomes" id="UP000184196"/>
    </source>
</evidence>
<organism evidence="2 3">
    <name type="scientific">Desulfofundulus australicus DSM 11792</name>
    <dbReference type="NCBI Taxonomy" id="1121425"/>
    <lineage>
        <taxon>Bacteria</taxon>
        <taxon>Bacillati</taxon>
        <taxon>Bacillota</taxon>
        <taxon>Clostridia</taxon>
        <taxon>Eubacteriales</taxon>
        <taxon>Peptococcaceae</taxon>
        <taxon>Desulfofundulus</taxon>
    </lineage>
</organism>
<keyword evidence="1" id="KW-1133">Transmembrane helix</keyword>
<keyword evidence="1" id="KW-0812">Transmembrane</keyword>
<reference evidence="3" key="1">
    <citation type="submission" date="2016-11" db="EMBL/GenBank/DDBJ databases">
        <authorList>
            <person name="Varghese N."/>
            <person name="Submissions S."/>
        </authorList>
    </citation>
    <scope>NUCLEOTIDE SEQUENCE [LARGE SCALE GENOMIC DNA]</scope>
    <source>
        <strain evidence="3">DSM 11792</strain>
    </source>
</reference>
<gene>
    <name evidence="2" type="ORF">SAMN02745218_02762</name>
</gene>
<accession>A0A1M5DA05</accession>
<feature type="transmembrane region" description="Helical" evidence="1">
    <location>
        <begin position="6"/>
        <end position="24"/>
    </location>
</feature>
<dbReference type="Proteomes" id="UP000184196">
    <property type="component" value="Unassembled WGS sequence"/>
</dbReference>
<proteinExistence type="predicted"/>
<dbReference type="OrthoDB" id="1809150at2"/>
<sequence length="63" mass="7583">MDITWLFLVLCPYMLLYFYLWDFTTWNHRKIVIFWILGLVILVGAYSLINYLNPVHPAFPGLF</sequence>
<dbReference type="AlphaFoldDB" id="A0A1M5DA05"/>
<dbReference type="EMBL" id="FQUW01000046">
    <property type="protein sequence ID" value="SHF63700.1"/>
    <property type="molecule type" value="Genomic_DNA"/>
</dbReference>